<accession>A0ABR2YZ47</accession>
<feature type="region of interest" description="Disordered" evidence="1">
    <location>
        <begin position="41"/>
        <end position="65"/>
    </location>
</feature>
<proteinExistence type="predicted"/>
<dbReference type="EMBL" id="JALJOT010000002">
    <property type="protein sequence ID" value="KAK9917199.1"/>
    <property type="molecule type" value="Genomic_DNA"/>
</dbReference>
<name>A0ABR2YZ47_9CHLO</name>
<evidence type="ECO:0000313" key="2">
    <source>
        <dbReference type="EMBL" id="KAK9917199.1"/>
    </source>
</evidence>
<keyword evidence="3" id="KW-1185">Reference proteome</keyword>
<organism evidence="2 3">
    <name type="scientific">Coccomyxa subellipsoidea</name>
    <dbReference type="NCBI Taxonomy" id="248742"/>
    <lineage>
        <taxon>Eukaryota</taxon>
        <taxon>Viridiplantae</taxon>
        <taxon>Chlorophyta</taxon>
        <taxon>core chlorophytes</taxon>
        <taxon>Trebouxiophyceae</taxon>
        <taxon>Trebouxiophyceae incertae sedis</taxon>
        <taxon>Coccomyxaceae</taxon>
        <taxon>Coccomyxa</taxon>
    </lineage>
</organism>
<feature type="compositionally biased region" description="Polar residues" evidence="1">
    <location>
        <begin position="53"/>
        <end position="65"/>
    </location>
</feature>
<gene>
    <name evidence="2" type="ORF">WJX75_001777</name>
</gene>
<dbReference type="Proteomes" id="UP001491310">
    <property type="component" value="Unassembled WGS sequence"/>
</dbReference>
<evidence type="ECO:0000256" key="1">
    <source>
        <dbReference type="SAM" id="MobiDB-lite"/>
    </source>
</evidence>
<sequence length="237" mass="25617">MMRQHQLRAQDELNEVHERQEEDHKLILSLERRVQENNELLKGLNATRGSAPGQATGQAASRLAQATSRRAPALLEDLGVSYAQAAGSSAPHPQAASPPDLMDVDQQPLPASAMPFMSPEVQAPPTPAEILAAANILHAATASHAPGIPEGPTKPYPSWQPWHTPHYPSGSREQLYASENDLCFHCAKKVNVPGKPEIPGAHARGLSYCPVKKLQEKGPPTPIIPPPNWQPRKSGIN</sequence>
<feature type="compositionally biased region" description="Pro residues" evidence="1">
    <location>
        <begin position="219"/>
        <end position="229"/>
    </location>
</feature>
<feature type="region of interest" description="Disordered" evidence="1">
    <location>
        <begin position="1"/>
        <end position="22"/>
    </location>
</feature>
<reference evidence="2 3" key="1">
    <citation type="journal article" date="2024" name="Nat. Commun.">
        <title>Phylogenomics reveals the evolutionary origins of lichenization in chlorophyte algae.</title>
        <authorList>
            <person name="Puginier C."/>
            <person name="Libourel C."/>
            <person name="Otte J."/>
            <person name="Skaloud P."/>
            <person name="Haon M."/>
            <person name="Grisel S."/>
            <person name="Petersen M."/>
            <person name="Berrin J.G."/>
            <person name="Delaux P.M."/>
            <person name="Dal Grande F."/>
            <person name="Keller J."/>
        </authorList>
    </citation>
    <scope>NUCLEOTIDE SEQUENCE [LARGE SCALE GENOMIC DNA]</scope>
    <source>
        <strain evidence="2 3">SAG 216-7</strain>
    </source>
</reference>
<comment type="caution">
    <text evidence="2">The sequence shown here is derived from an EMBL/GenBank/DDBJ whole genome shotgun (WGS) entry which is preliminary data.</text>
</comment>
<feature type="compositionally biased region" description="Basic and acidic residues" evidence="1">
    <location>
        <begin position="8"/>
        <end position="22"/>
    </location>
</feature>
<evidence type="ECO:0000313" key="3">
    <source>
        <dbReference type="Proteomes" id="UP001491310"/>
    </source>
</evidence>
<protein>
    <submittedName>
        <fullName evidence="2">Uncharacterized protein</fullName>
    </submittedName>
</protein>
<feature type="region of interest" description="Disordered" evidence="1">
    <location>
        <begin position="212"/>
        <end position="237"/>
    </location>
</feature>